<comment type="caution">
    <text evidence="2">The sequence shown here is derived from an EMBL/GenBank/DDBJ whole genome shotgun (WGS) entry which is preliminary data.</text>
</comment>
<dbReference type="EMBL" id="JBIAHM010000016">
    <property type="protein sequence ID" value="MFE9604559.1"/>
    <property type="molecule type" value="Genomic_DNA"/>
</dbReference>
<feature type="compositionally biased region" description="Basic and acidic residues" evidence="1">
    <location>
        <begin position="163"/>
        <end position="184"/>
    </location>
</feature>
<accession>A0ABW6MFN5</accession>
<feature type="region of interest" description="Disordered" evidence="1">
    <location>
        <begin position="163"/>
        <end position="192"/>
    </location>
</feature>
<dbReference type="Proteomes" id="UP001601303">
    <property type="component" value="Unassembled WGS sequence"/>
</dbReference>
<protein>
    <submittedName>
        <fullName evidence="2">Uncharacterized protein</fullName>
    </submittedName>
</protein>
<evidence type="ECO:0000313" key="2">
    <source>
        <dbReference type="EMBL" id="MFE9604559.1"/>
    </source>
</evidence>
<name>A0ABW6MFN5_9ACTN</name>
<sequence>MSKYTNHVRLTLDGHTSPERIEMRWAPPAHEDTAPATAPAPLAKDAVREAVEVLARAETVFFALLDVIGPGEHTLVCTTCTEDGLRTGTFHLFTDDSERASCEESEALGFWATIASGFVPGSKGAVIVRTMVPDTVDSVRAWTVDAARRWLMPCTAEEVRDGYRQARREGEHDPEPDLIYRHAESLPVEQSL</sequence>
<proteinExistence type="predicted"/>
<organism evidence="2 3">
    <name type="scientific">Streptomyces hokutonensis</name>
    <dbReference type="NCBI Taxonomy" id="1306990"/>
    <lineage>
        <taxon>Bacteria</taxon>
        <taxon>Bacillati</taxon>
        <taxon>Actinomycetota</taxon>
        <taxon>Actinomycetes</taxon>
        <taxon>Kitasatosporales</taxon>
        <taxon>Streptomycetaceae</taxon>
        <taxon>Streptomyces</taxon>
    </lineage>
</organism>
<dbReference type="RefSeq" id="WP_388113491.1">
    <property type="nucleotide sequence ID" value="NZ_JBIAHM010000016.1"/>
</dbReference>
<evidence type="ECO:0000256" key="1">
    <source>
        <dbReference type="SAM" id="MobiDB-lite"/>
    </source>
</evidence>
<gene>
    <name evidence="2" type="ORF">ACFYNQ_39205</name>
</gene>
<keyword evidence="3" id="KW-1185">Reference proteome</keyword>
<reference evidence="2 3" key="1">
    <citation type="submission" date="2024-10" db="EMBL/GenBank/DDBJ databases">
        <title>The Natural Products Discovery Center: Release of the First 8490 Sequenced Strains for Exploring Actinobacteria Biosynthetic Diversity.</title>
        <authorList>
            <person name="Kalkreuter E."/>
            <person name="Kautsar S.A."/>
            <person name="Yang D."/>
            <person name="Bader C.D."/>
            <person name="Teijaro C.N."/>
            <person name="Fluegel L."/>
            <person name="Davis C.M."/>
            <person name="Simpson J.R."/>
            <person name="Lauterbach L."/>
            <person name="Steele A.D."/>
            <person name="Gui C."/>
            <person name="Meng S."/>
            <person name="Li G."/>
            <person name="Viehrig K."/>
            <person name="Ye F."/>
            <person name="Su P."/>
            <person name="Kiefer A.F."/>
            <person name="Nichols A."/>
            <person name="Cepeda A.J."/>
            <person name="Yan W."/>
            <person name="Fan B."/>
            <person name="Jiang Y."/>
            <person name="Adhikari A."/>
            <person name="Zheng C.-J."/>
            <person name="Schuster L."/>
            <person name="Cowan T.M."/>
            <person name="Smanski M.J."/>
            <person name="Chevrette M.G."/>
            <person name="De Carvalho L.P.S."/>
            <person name="Shen B."/>
        </authorList>
    </citation>
    <scope>NUCLEOTIDE SEQUENCE [LARGE SCALE GENOMIC DNA]</scope>
    <source>
        <strain evidence="2 3">NPDC006488</strain>
    </source>
</reference>
<evidence type="ECO:0000313" key="3">
    <source>
        <dbReference type="Proteomes" id="UP001601303"/>
    </source>
</evidence>